<name>A0ABD6BK76_9EURY</name>
<comment type="caution">
    <text evidence="1">The sequence shown here is derived from an EMBL/GenBank/DDBJ whole genome shotgun (WGS) entry which is preliminary data.</text>
</comment>
<dbReference type="Proteomes" id="UP001597076">
    <property type="component" value="Unassembled WGS sequence"/>
</dbReference>
<keyword evidence="2" id="KW-1185">Reference proteome</keyword>
<accession>A0ABD6BK76</accession>
<dbReference type="AlphaFoldDB" id="A0ABD6BK76"/>
<evidence type="ECO:0000313" key="1">
    <source>
        <dbReference type="EMBL" id="MFD1565133.1"/>
    </source>
</evidence>
<sequence length="54" mass="5777">MTAPATQLLDAGTVSPVRFDSDWHVDDEGVLHTGRSAPFAERVVVAADQDGDRP</sequence>
<gene>
    <name evidence="1" type="ORF">ACFR99_16465</name>
</gene>
<dbReference type="RefSeq" id="WP_390289559.1">
    <property type="nucleotide sequence ID" value="NZ_JBHUDI010000011.1"/>
</dbReference>
<protein>
    <submittedName>
        <fullName evidence="1">Uncharacterized protein</fullName>
    </submittedName>
</protein>
<reference evidence="1 2" key="1">
    <citation type="journal article" date="2019" name="Int. J. Syst. Evol. Microbiol.">
        <title>The Global Catalogue of Microorganisms (GCM) 10K type strain sequencing project: providing services to taxonomists for standard genome sequencing and annotation.</title>
        <authorList>
            <consortium name="The Broad Institute Genomics Platform"/>
            <consortium name="The Broad Institute Genome Sequencing Center for Infectious Disease"/>
            <person name="Wu L."/>
            <person name="Ma J."/>
        </authorList>
    </citation>
    <scope>NUCLEOTIDE SEQUENCE [LARGE SCALE GENOMIC DNA]</scope>
    <source>
        <strain evidence="1 2">CGMCC 1.12230</strain>
    </source>
</reference>
<proteinExistence type="predicted"/>
<dbReference type="EMBL" id="JBHUDI010000011">
    <property type="protein sequence ID" value="MFD1565133.1"/>
    <property type="molecule type" value="Genomic_DNA"/>
</dbReference>
<organism evidence="1 2">
    <name type="scientific">Haloarchaeobius amylolyticus</name>
    <dbReference type="NCBI Taxonomy" id="1198296"/>
    <lineage>
        <taxon>Archaea</taxon>
        <taxon>Methanobacteriati</taxon>
        <taxon>Methanobacteriota</taxon>
        <taxon>Stenosarchaea group</taxon>
        <taxon>Halobacteria</taxon>
        <taxon>Halobacteriales</taxon>
        <taxon>Halorubellaceae</taxon>
        <taxon>Haloarchaeobius</taxon>
    </lineage>
</organism>
<evidence type="ECO:0000313" key="2">
    <source>
        <dbReference type="Proteomes" id="UP001597076"/>
    </source>
</evidence>